<dbReference type="EMBL" id="KN824415">
    <property type="protein sequence ID" value="KIM20661.1"/>
    <property type="molecule type" value="Genomic_DNA"/>
</dbReference>
<keyword evidence="3" id="KW-1185">Reference proteome</keyword>
<accession>A0A0C3AU28</accession>
<dbReference type="HOGENOM" id="CLU_009958_0_0_1"/>
<evidence type="ECO:0000313" key="1">
    <source>
        <dbReference type="EMBL" id="KIM20661.1"/>
    </source>
</evidence>
<sequence length="369" mass="41088">MDCGGSTIDTTVYRCVSTDPLSLKEVCPSECVQAGGIFVDRGIEDMLKRRLHGSLFNDPETIRDMVNSFEDGVKPQFDGTMDEYNFRFGAVNANEPSRGINKGKISVSAEDLKRAFDVVTSQITASCFESLVNWKAKYVILVGGFAESPYLRKALWKALENCDIQIVRISDHLKKAAAEGAIIGSIKQFVIARAAKATFGGCVRAQYNKKLHQERRHTVQVYPDGKERVDGAFHMWIRKGTILQGTFSHKLSYHLAWDASTPKGHIIGSLRSIGIEIFAWEGSDVPIWCKDEHGKVLKGMRPICTLNADLSALVGGLQRKEGPGAKGFYRIDYDVCVYFGGTQLRAKLQWREKGILHEGPVTIMPYVLY</sequence>
<dbReference type="Proteomes" id="UP000054097">
    <property type="component" value="Unassembled WGS sequence"/>
</dbReference>
<reference evidence="2" key="3">
    <citation type="submission" date="2015-02" db="EMBL/GenBank/DDBJ databases">
        <title>Evolutionary Origins and Diversification of the Mycorrhizal Mutualists.</title>
        <authorList>
            <consortium name="DOE Joint Genome Institute"/>
            <consortium name="Mycorrhizal Genomics Consortium"/>
            <person name="Kohler A."/>
            <person name="Kuo A."/>
            <person name="Nagy L.G."/>
            <person name="Floudas D."/>
            <person name="Copeland A."/>
            <person name="Barry K.W."/>
            <person name="Cichocki N."/>
            <person name="Veneault-Fourrey C."/>
            <person name="LaButti K."/>
            <person name="Lindquist E.A."/>
            <person name="Lipzen A."/>
            <person name="Lundell T."/>
            <person name="Morin E."/>
            <person name="Murat C."/>
            <person name="Riley R."/>
            <person name="Ohm R."/>
            <person name="Sun H."/>
            <person name="Tunlid A."/>
            <person name="Henrissat B."/>
            <person name="Grigoriev I.V."/>
            <person name="Hibbett D.S."/>
            <person name="Martin F."/>
        </authorList>
    </citation>
    <scope>NUCLEOTIDE SEQUENCE</scope>
    <source>
        <strain evidence="2 3">MAFF 305830</strain>
    </source>
</reference>
<organism evidence="2 3">
    <name type="scientific">Serendipita vermifera MAFF 305830</name>
    <dbReference type="NCBI Taxonomy" id="933852"/>
    <lineage>
        <taxon>Eukaryota</taxon>
        <taxon>Fungi</taxon>
        <taxon>Dikarya</taxon>
        <taxon>Basidiomycota</taxon>
        <taxon>Agaricomycotina</taxon>
        <taxon>Agaricomycetes</taxon>
        <taxon>Sebacinales</taxon>
        <taxon>Serendipitaceae</taxon>
        <taxon>Serendipita</taxon>
    </lineage>
</organism>
<name>A0A0C3AU28_SERVB</name>
<gene>
    <name evidence="2" type="ORF">M408DRAFT_332339</name>
    <name evidence="1" type="ORF">M408DRAFT_333873</name>
</gene>
<reference evidence="2 3" key="1">
    <citation type="submission" date="2014-04" db="EMBL/GenBank/DDBJ databases">
        <authorList>
            <consortium name="DOE Joint Genome Institute"/>
            <person name="Kuo A."/>
            <person name="Zuccaro A."/>
            <person name="Kohler A."/>
            <person name="Nagy L.G."/>
            <person name="Floudas D."/>
            <person name="Copeland A."/>
            <person name="Barry K.W."/>
            <person name="Cichocki N."/>
            <person name="Veneault-Fourrey C."/>
            <person name="LaButti K."/>
            <person name="Lindquist E.A."/>
            <person name="Lipzen A."/>
            <person name="Lundell T."/>
            <person name="Morin E."/>
            <person name="Murat C."/>
            <person name="Sun H."/>
            <person name="Tunlid A."/>
            <person name="Henrissat B."/>
            <person name="Grigoriev I.V."/>
            <person name="Hibbett D.S."/>
            <person name="Martin F."/>
            <person name="Nordberg H.P."/>
            <person name="Cantor M.N."/>
            <person name="Hua S.X."/>
        </authorList>
    </citation>
    <scope>NUCLEOTIDE SEQUENCE [LARGE SCALE GENOMIC DNA]</scope>
    <source>
        <strain evidence="2 3">MAFF 305830</strain>
    </source>
</reference>
<dbReference type="SUPFAM" id="SSF53067">
    <property type="entry name" value="Actin-like ATPase domain"/>
    <property type="match status" value="1"/>
</dbReference>
<dbReference type="EMBL" id="KN824336">
    <property type="protein sequence ID" value="KIM23514.1"/>
    <property type="molecule type" value="Genomic_DNA"/>
</dbReference>
<reference evidence="3" key="2">
    <citation type="submission" date="2015-01" db="EMBL/GenBank/DDBJ databases">
        <title>Evolutionary Origins and Diversification of the Mycorrhizal Mutualists.</title>
        <authorList>
            <consortium name="DOE Joint Genome Institute"/>
            <consortium name="Mycorrhizal Genomics Consortium"/>
            <person name="Kohler A."/>
            <person name="Kuo A."/>
            <person name="Nagy L.G."/>
            <person name="Floudas D."/>
            <person name="Copeland A."/>
            <person name="Barry K.W."/>
            <person name="Cichocki N."/>
            <person name="Veneault-Fourrey C."/>
            <person name="LaButti K."/>
            <person name="Lindquist E.A."/>
            <person name="Lipzen A."/>
            <person name="Lundell T."/>
            <person name="Morin E."/>
            <person name="Murat C."/>
            <person name="Riley R."/>
            <person name="Ohm R."/>
            <person name="Sun H."/>
            <person name="Tunlid A."/>
            <person name="Henrissat B."/>
            <person name="Grigoriev I.V."/>
            <person name="Hibbett D.S."/>
            <person name="Martin F."/>
        </authorList>
    </citation>
    <scope>NUCLEOTIDE SEQUENCE [LARGE SCALE GENOMIC DNA]</scope>
    <source>
        <strain evidence="1 3">MAFF 305830</strain>
    </source>
</reference>
<dbReference type="CDD" id="cd10170">
    <property type="entry name" value="ASKHA_NBD_HSP70"/>
    <property type="match status" value="1"/>
</dbReference>
<proteinExistence type="predicted"/>
<evidence type="ECO:0000313" key="3">
    <source>
        <dbReference type="Proteomes" id="UP000054097"/>
    </source>
</evidence>
<dbReference type="OrthoDB" id="2963168at2759"/>
<dbReference type="STRING" id="933852.A0A0C3AU28"/>
<dbReference type="AlphaFoldDB" id="A0A0C3AU28"/>
<protein>
    <submittedName>
        <fullName evidence="2">Uncharacterized protein</fullName>
    </submittedName>
</protein>
<dbReference type="InterPro" id="IPR043129">
    <property type="entry name" value="ATPase_NBD"/>
</dbReference>
<evidence type="ECO:0000313" key="2">
    <source>
        <dbReference type="EMBL" id="KIM23514.1"/>
    </source>
</evidence>
<dbReference type="PANTHER" id="PTHR14187">
    <property type="entry name" value="ALPHA KINASE/ELONGATION FACTOR 2 KINASE"/>
    <property type="match status" value="1"/>
</dbReference>
<dbReference type="PANTHER" id="PTHR14187:SF5">
    <property type="entry name" value="HEAT SHOCK 70 KDA PROTEIN 12A"/>
    <property type="match status" value="1"/>
</dbReference>